<evidence type="ECO:0000256" key="3">
    <source>
        <dbReference type="ARBA" id="ARBA00022729"/>
    </source>
</evidence>
<dbReference type="InterPro" id="IPR006059">
    <property type="entry name" value="SBP"/>
</dbReference>
<dbReference type="EMBL" id="ATBP01001775">
    <property type="protein sequence ID" value="ETR66746.1"/>
    <property type="molecule type" value="Genomic_DNA"/>
</dbReference>
<comment type="caution">
    <text evidence="4">The sequence shown here is derived from an EMBL/GenBank/DDBJ whole genome shotgun (WGS) entry which is preliminary data.</text>
</comment>
<dbReference type="Pfam" id="PF13416">
    <property type="entry name" value="SBP_bac_8"/>
    <property type="match status" value="1"/>
</dbReference>
<dbReference type="Gene3D" id="3.40.190.10">
    <property type="entry name" value="Periplasmic binding protein-like II"/>
    <property type="match status" value="2"/>
</dbReference>
<sequence>MIDGVSVKPLGIPGKNDWNVVHNLAPWIWSAGGEFLTADRKQSALNSDEAVTGLDFYVGLVRQGFVPTDCLEQNSAQISTGFDNGHYAVVFDGPYKLRSLTTPAQKGGALETIAAKKFGILPYPKGPRGRYTFIGGSNLAVFSASKKKEAAWQVIKYLISVEAQIEYSKLSGFLPANKEAFSDPYFTKDINRKVYVEAVQYGRAYPAIPVWGLLEPAMMKRFGIMWDHLLETMKK</sequence>
<dbReference type="PANTHER" id="PTHR30061">
    <property type="entry name" value="MALTOSE-BINDING PERIPLASMIC PROTEIN"/>
    <property type="match status" value="1"/>
</dbReference>
<proteinExistence type="inferred from homology"/>
<evidence type="ECO:0000313" key="5">
    <source>
        <dbReference type="Proteomes" id="UP000189670"/>
    </source>
</evidence>
<dbReference type="GO" id="GO:1901982">
    <property type="term" value="F:maltose binding"/>
    <property type="evidence" value="ECO:0007669"/>
    <property type="project" value="TreeGrafter"/>
</dbReference>
<dbReference type="SUPFAM" id="SSF53850">
    <property type="entry name" value="Periplasmic binding protein-like II"/>
    <property type="match status" value="1"/>
</dbReference>
<dbReference type="Proteomes" id="UP000189670">
    <property type="component" value="Unassembled WGS sequence"/>
</dbReference>
<dbReference type="GO" id="GO:0042956">
    <property type="term" value="P:maltodextrin transmembrane transport"/>
    <property type="evidence" value="ECO:0007669"/>
    <property type="project" value="TreeGrafter"/>
</dbReference>
<dbReference type="GO" id="GO:0055052">
    <property type="term" value="C:ATP-binding cassette (ABC) transporter complex, substrate-binding subunit-containing"/>
    <property type="evidence" value="ECO:0007669"/>
    <property type="project" value="TreeGrafter"/>
</dbReference>
<keyword evidence="3" id="KW-0732">Signal</keyword>
<organism evidence="4 5">
    <name type="scientific">Candidatus Magnetoglobus multicellularis str. Araruama</name>
    <dbReference type="NCBI Taxonomy" id="890399"/>
    <lineage>
        <taxon>Bacteria</taxon>
        <taxon>Pseudomonadati</taxon>
        <taxon>Thermodesulfobacteriota</taxon>
        <taxon>Desulfobacteria</taxon>
        <taxon>Desulfobacterales</taxon>
        <taxon>Desulfobacteraceae</taxon>
        <taxon>Candidatus Magnetoglobus</taxon>
    </lineage>
</organism>
<name>A0A1V1NW72_9BACT</name>
<protein>
    <submittedName>
        <fullName evidence="4">Extracellular solute-binding protein family 1</fullName>
    </submittedName>
</protein>
<dbReference type="AlphaFoldDB" id="A0A1V1NW72"/>
<evidence type="ECO:0000256" key="1">
    <source>
        <dbReference type="ARBA" id="ARBA00008520"/>
    </source>
</evidence>
<accession>A0A1V1NW72</accession>
<dbReference type="PANTHER" id="PTHR30061:SF50">
    <property type="entry name" value="MALTOSE_MALTODEXTRIN-BINDING PERIPLASMIC PROTEIN"/>
    <property type="match status" value="1"/>
</dbReference>
<keyword evidence="2" id="KW-0813">Transport</keyword>
<dbReference type="GO" id="GO:0015768">
    <property type="term" value="P:maltose transport"/>
    <property type="evidence" value="ECO:0007669"/>
    <property type="project" value="TreeGrafter"/>
</dbReference>
<reference evidence="5" key="1">
    <citation type="submission" date="2012-11" db="EMBL/GenBank/DDBJ databases">
        <authorList>
            <person name="Lucero-Rivera Y.E."/>
            <person name="Tovar-Ramirez D."/>
        </authorList>
    </citation>
    <scope>NUCLEOTIDE SEQUENCE [LARGE SCALE GENOMIC DNA]</scope>
    <source>
        <strain evidence="5">Araruama</strain>
    </source>
</reference>
<evidence type="ECO:0000256" key="2">
    <source>
        <dbReference type="ARBA" id="ARBA00022448"/>
    </source>
</evidence>
<gene>
    <name evidence="4" type="ORF">OMM_05503</name>
</gene>
<comment type="similarity">
    <text evidence="1">Belongs to the bacterial solute-binding protein 1 family.</text>
</comment>
<evidence type="ECO:0000313" key="4">
    <source>
        <dbReference type="EMBL" id="ETR66746.1"/>
    </source>
</evidence>